<accession>A0ABV0P9W9</accession>
<proteinExistence type="predicted"/>
<dbReference type="Proteomes" id="UP001476798">
    <property type="component" value="Unassembled WGS sequence"/>
</dbReference>
<evidence type="ECO:0000313" key="2">
    <source>
        <dbReference type="Proteomes" id="UP001476798"/>
    </source>
</evidence>
<organism evidence="1 2">
    <name type="scientific">Goodea atripinnis</name>
    <dbReference type="NCBI Taxonomy" id="208336"/>
    <lineage>
        <taxon>Eukaryota</taxon>
        <taxon>Metazoa</taxon>
        <taxon>Chordata</taxon>
        <taxon>Craniata</taxon>
        <taxon>Vertebrata</taxon>
        <taxon>Euteleostomi</taxon>
        <taxon>Actinopterygii</taxon>
        <taxon>Neopterygii</taxon>
        <taxon>Teleostei</taxon>
        <taxon>Neoteleostei</taxon>
        <taxon>Acanthomorphata</taxon>
        <taxon>Ovalentaria</taxon>
        <taxon>Atherinomorphae</taxon>
        <taxon>Cyprinodontiformes</taxon>
        <taxon>Goodeidae</taxon>
        <taxon>Goodea</taxon>
    </lineage>
</organism>
<gene>
    <name evidence="1" type="ORF">GOODEAATRI_034058</name>
</gene>
<sequence length="127" mass="14173">MNLSCLLWTGVSGWQQTDSSFFGRTCDRTVLTLQRVHLPSHSASTHHAVPSSSSSWIKFTFLWLITSSQTPLIPPWRFIISSPVSTFSCLKLPISSSIITNLTCPLPCAVRDSFCQDVHKMQLKAFS</sequence>
<reference evidence="1 2" key="1">
    <citation type="submission" date="2021-06" db="EMBL/GenBank/DDBJ databases">
        <authorList>
            <person name="Palmer J.M."/>
        </authorList>
    </citation>
    <scope>NUCLEOTIDE SEQUENCE [LARGE SCALE GENOMIC DNA]</scope>
    <source>
        <strain evidence="1 2">GA_2019</strain>
        <tissue evidence="1">Muscle</tissue>
    </source>
</reference>
<keyword evidence="2" id="KW-1185">Reference proteome</keyword>
<name>A0ABV0P9W9_9TELE</name>
<protein>
    <recommendedName>
        <fullName evidence="3">Secreted protein</fullName>
    </recommendedName>
</protein>
<dbReference type="EMBL" id="JAHRIO010067873">
    <property type="protein sequence ID" value="MEQ2180257.1"/>
    <property type="molecule type" value="Genomic_DNA"/>
</dbReference>
<evidence type="ECO:0008006" key="3">
    <source>
        <dbReference type="Google" id="ProtNLM"/>
    </source>
</evidence>
<evidence type="ECO:0000313" key="1">
    <source>
        <dbReference type="EMBL" id="MEQ2180257.1"/>
    </source>
</evidence>
<comment type="caution">
    <text evidence="1">The sequence shown here is derived from an EMBL/GenBank/DDBJ whole genome shotgun (WGS) entry which is preliminary data.</text>
</comment>